<dbReference type="PANTHER" id="PTHR21879:SF27">
    <property type="entry name" value="OSIRIS 10A"/>
    <property type="match status" value="1"/>
</dbReference>
<keyword evidence="3" id="KW-1185">Reference proteome</keyword>
<dbReference type="AlphaFoldDB" id="A0ABD0YNY8"/>
<keyword evidence="1" id="KW-0472">Membrane</keyword>
<dbReference type="Pfam" id="PF07898">
    <property type="entry name" value="DUF1676"/>
    <property type="match status" value="1"/>
</dbReference>
<evidence type="ECO:0000256" key="1">
    <source>
        <dbReference type="SAM" id="Phobius"/>
    </source>
</evidence>
<evidence type="ECO:0000313" key="3">
    <source>
        <dbReference type="Proteomes" id="UP001558652"/>
    </source>
</evidence>
<comment type="caution">
    <text evidence="2">The sequence shown here is derived from an EMBL/GenBank/DDBJ whole genome shotgun (WGS) entry which is preliminary data.</text>
</comment>
<gene>
    <name evidence="2" type="ORF">AAG570_009396</name>
</gene>
<dbReference type="PANTHER" id="PTHR21879">
    <property type="entry name" value="FI03362P-RELATED-RELATED"/>
    <property type="match status" value="1"/>
</dbReference>
<keyword evidence="1" id="KW-1133">Transmembrane helix</keyword>
<accession>A0ABD0YNY8</accession>
<dbReference type="Proteomes" id="UP001558652">
    <property type="component" value="Unassembled WGS sequence"/>
</dbReference>
<name>A0ABD0YNY8_9HEMI</name>
<protein>
    <submittedName>
        <fullName evidence="2">Uncharacterized protein</fullName>
    </submittedName>
</protein>
<dbReference type="InterPro" id="IPR012464">
    <property type="entry name" value="DUF1676"/>
</dbReference>
<keyword evidence="1" id="KW-0812">Transmembrane</keyword>
<sequence>MFYENKKQETTEIRDPRGARTFLDGIELYMEQRSFHWDMGGFYPGLYMTVGPGSKGGVLEFQLDQRKAADDRSLSTGKLLMKRTLVPLLLGLKLNLVSLTPLLFAALVLITKKAFLLSKLSFLFSGISLLNGAQNQHAAYPHYHKPPLVGGLHGPLGFRDTLIHEPELTIIDRGERTLLRRGI</sequence>
<organism evidence="2 3">
    <name type="scientific">Ranatra chinensis</name>
    <dbReference type="NCBI Taxonomy" id="642074"/>
    <lineage>
        <taxon>Eukaryota</taxon>
        <taxon>Metazoa</taxon>
        <taxon>Ecdysozoa</taxon>
        <taxon>Arthropoda</taxon>
        <taxon>Hexapoda</taxon>
        <taxon>Insecta</taxon>
        <taxon>Pterygota</taxon>
        <taxon>Neoptera</taxon>
        <taxon>Paraneoptera</taxon>
        <taxon>Hemiptera</taxon>
        <taxon>Heteroptera</taxon>
        <taxon>Panheteroptera</taxon>
        <taxon>Nepomorpha</taxon>
        <taxon>Nepidae</taxon>
        <taxon>Ranatrinae</taxon>
        <taxon>Ranatra</taxon>
    </lineage>
</organism>
<dbReference type="EMBL" id="JBFDAA010000004">
    <property type="protein sequence ID" value="KAL1137700.1"/>
    <property type="molecule type" value="Genomic_DNA"/>
</dbReference>
<evidence type="ECO:0000313" key="2">
    <source>
        <dbReference type="EMBL" id="KAL1137700.1"/>
    </source>
</evidence>
<proteinExistence type="predicted"/>
<feature type="transmembrane region" description="Helical" evidence="1">
    <location>
        <begin position="88"/>
        <end position="110"/>
    </location>
</feature>
<reference evidence="2 3" key="1">
    <citation type="submission" date="2024-07" db="EMBL/GenBank/DDBJ databases">
        <title>Chromosome-level genome assembly of the water stick insect Ranatra chinensis (Heteroptera: Nepidae).</title>
        <authorList>
            <person name="Liu X."/>
        </authorList>
    </citation>
    <scope>NUCLEOTIDE SEQUENCE [LARGE SCALE GENOMIC DNA]</scope>
    <source>
        <strain evidence="2">Cailab_2021Rc</strain>
        <tissue evidence="2">Muscle</tissue>
    </source>
</reference>